<proteinExistence type="predicted"/>
<evidence type="ECO:0000313" key="2">
    <source>
        <dbReference type="Proteomes" id="UP000271974"/>
    </source>
</evidence>
<dbReference type="InterPro" id="IPR008993">
    <property type="entry name" value="TIMP-like_OB-fold"/>
</dbReference>
<dbReference type="OrthoDB" id="6138741at2759"/>
<reference evidence="1 2" key="1">
    <citation type="submission" date="2019-01" db="EMBL/GenBank/DDBJ databases">
        <title>A draft genome assembly of the solar-powered sea slug Elysia chlorotica.</title>
        <authorList>
            <person name="Cai H."/>
            <person name="Li Q."/>
            <person name="Fang X."/>
            <person name="Li J."/>
            <person name="Curtis N.E."/>
            <person name="Altenburger A."/>
            <person name="Shibata T."/>
            <person name="Feng M."/>
            <person name="Maeda T."/>
            <person name="Schwartz J.A."/>
            <person name="Shigenobu S."/>
            <person name="Lundholm N."/>
            <person name="Nishiyama T."/>
            <person name="Yang H."/>
            <person name="Hasebe M."/>
            <person name="Li S."/>
            <person name="Pierce S.K."/>
            <person name="Wang J."/>
        </authorList>
    </citation>
    <scope>NUCLEOTIDE SEQUENCE [LARGE SCALE GENOMIC DNA]</scope>
    <source>
        <strain evidence="1">EC2010</strain>
        <tissue evidence="1">Whole organism of an adult</tissue>
    </source>
</reference>
<dbReference type="SUPFAM" id="SSF50242">
    <property type="entry name" value="TIMP-like"/>
    <property type="match status" value="1"/>
</dbReference>
<name>A0A3S1C563_ELYCH</name>
<dbReference type="EMBL" id="RQTK01000252">
    <property type="protein sequence ID" value="RUS83238.1"/>
    <property type="molecule type" value="Genomic_DNA"/>
</dbReference>
<accession>A0A3S1C563</accession>
<dbReference type="Proteomes" id="UP000271974">
    <property type="component" value="Unassembled WGS sequence"/>
</dbReference>
<gene>
    <name evidence="1" type="ORF">EGW08_009002</name>
</gene>
<protein>
    <submittedName>
        <fullName evidence="1">Uncharacterized protein</fullName>
    </submittedName>
</protein>
<evidence type="ECO:0000313" key="1">
    <source>
        <dbReference type="EMBL" id="RUS83238.1"/>
    </source>
</evidence>
<comment type="caution">
    <text evidence="1">The sequence shown here is derived from an EMBL/GenBank/DDBJ whole genome shotgun (WGS) entry which is preliminary data.</text>
</comment>
<dbReference type="AlphaFoldDB" id="A0A3S1C563"/>
<keyword evidence="2" id="KW-1185">Reference proteome</keyword>
<sequence length="190" mass="21356">MTLTRRLGMQFSVRSLAPFVRDRSMIGHCRMVLTVPPLPHKLLLLLMLPLLMSQTLCCEDNHLIDSDYRQMYCDADAVFRGSPVMAASSVALDAEGLQNEASTHTFQVQQWYRYTPGVSPDPPDRVTVGRTWRQDDPCDSASFPDPTRSGDFLVFASSAGSYRYTVQTCRHSFPWACLPDSFKNSLPVVC</sequence>
<organism evidence="1 2">
    <name type="scientific">Elysia chlorotica</name>
    <name type="common">Eastern emerald elysia</name>
    <name type="synonym">Sea slug</name>
    <dbReference type="NCBI Taxonomy" id="188477"/>
    <lineage>
        <taxon>Eukaryota</taxon>
        <taxon>Metazoa</taxon>
        <taxon>Spiralia</taxon>
        <taxon>Lophotrochozoa</taxon>
        <taxon>Mollusca</taxon>
        <taxon>Gastropoda</taxon>
        <taxon>Heterobranchia</taxon>
        <taxon>Euthyneura</taxon>
        <taxon>Panpulmonata</taxon>
        <taxon>Sacoglossa</taxon>
        <taxon>Placobranchoidea</taxon>
        <taxon>Plakobranchidae</taxon>
        <taxon>Elysia</taxon>
    </lineage>
</organism>